<dbReference type="InterPro" id="IPR057975">
    <property type="entry name" value="TPR_ANAPC2"/>
</dbReference>
<evidence type="ECO:0000256" key="4">
    <source>
        <dbReference type="ARBA" id="ARBA00022786"/>
    </source>
</evidence>
<dbReference type="GO" id="GO:0007091">
    <property type="term" value="P:metaphase/anaphase transition of mitotic cell cycle"/>
    <property type="evidence" value="ECO:0007669"/>
    <property type="project" value="TreeGrafter"/>
</dbReference>
<keyword evidence="5" id="KW-0131">Cell cycle</keyword>
<dbReference type="Pfam" id="PF25773">
    <property type="entry name" value="TPR_ANAPC2"/>
    <property type="match status" value="1"/>
</dbReference>
<gene>
    <name evidence="9" type="ORF">SLS53_003102</name>
</gene>
<dbReference type="Gene3D" id="1.20.1310.10">
    <property type="entry name" value="Cullin Repeats"/>
    <property type="match status" value="1"/>
</dbReference>
<name>A0AAN9UIJ1_9PEZI</name>
<dbReference type="GO" id="GO:0070979">
    <property type="term" value="P:protein K11-linked ubiquitination"/>
    <property type="evidence" value="ECO:0007669"/>
    <property type="project" value="TreeGrafter"/>
</dbReference>
<dbReference type="InterPro" id="IPR014786">
    <property type="entry name" value="ANAPC2_C"/>
</dbReference>
<keyword evidence="10" id="KW-1185">Reference proteome</keyword>
<evidence type="ECO:0000256" key="1">
    <source>
        <dbReference type="ARBA" id="ARBA00016068"/>
    </source>
</evidence>
<dbReference type="GO" id="GO:0051301">
    <property type="term" value="P:cell division"/>
    <property type="evidence" value="ECO:0007669"/>
    <property type="project" value="UniProtKB-KW"/>
</dbReference>
<evidence type="ECO:0000259" key="8">
    <source>
        <dbReference type="PROSITE" id="PS50069"/>
    </source>
</evidence>
<proteinExistence type="inferred from homology"/>
<dbReference type="SUPFAM" id="SSF75632">
    <property type="entry name" value="Cullin homology domain"/>
    <property type="match status" value="1"/>
</dbReference>
<feature type="compositionally biased region" description="Polar residues" evidence="7">
    <location>
        <begin position="491"/>
        <end position="504"/>
    </location>
</feature>
<evidence type="ECO:0000256" key="7">
    <source>
        <dbReference type="SAM" id="MobiDB-lite"/>
    </source>
</evidence>
<dbReference type="InterPro" id="IPR016158">
    <property type="entry name" value="Cullin_homology"/>
</dbReference>
<keyword evidence="3" id="KW-0498">Mitosis</keyword>
<feature type="region of interest" description="Disordered" evidence="7">
    <location>
        <begin position="486"/>
        <end position="506"/>
    </location>
</feature>
<comment type="caution">
    <text evidence="9">The sequence shown here is derived from an EMBL/GenBank/DDBJ whole genome shotgun (WGS) entry which is preliminary data.</text>
</comment>
<dbReference type="AlphaFoldDB" id="A0AAN9UIJ1"/>
<dbReference type="GO" id="GO:0031625">
    <property type="term" value="F:ubiquitin protein ligase binding"/>
    <property type="evidence" value="ECO:0007669"/>
    <property type="project" value="InterPro"/>
</dbReference>
<dbReference type="GO" id="GO:0005680">
    <property type="term" value="C:anaphase-promoting complex"/>
    <property type="evidence" value="ECO:0007669"/>
    <property type="project" value="TreeGrafter"/>
</dbReference>
<dbReference type="InterPro" id="IPR044554">
    <property type="entry name" value="ANAPC2"/>
</dbReference>
<evidence type="ECO:0000313" key="9">
    <source>
        <dbReference type="EMBL" id="KAK7744869.1"/>
    </source>
</evidence>
<dbReference type="InterPro" id="IPR036317">
    <property type="entry name" value="Cullin_homology_sf"/>
</dbReference>
<comment type="similarity">
    <text evidence="6">Belongs to the cullin family.</text>
</comment>
<dbReference type="FunFam" id="1.20.1310.10:FF:000033">
    <property type="entry name" value="Anaphase-promoting complex subunit ApcB"/>
    <property type="match status" value="1"/>
</dbReference>
<dbReference type="InterPro" id="IPR036390">
    <property type="entry name" value="WH_DNA-bd_sf"/>
</dbReference>
<dbReference type="SMART" id="SM01013">
    <property type="entry name" value="APC2"/>
    <property type="match status" value="1"/>
</dbReference>
<dbReference type="EMBL" id="JAJSPL020000009">
    <property type="protein sequence ID" value="KAK7744869.1"/>
    <property type="molecule type" value="Genomic_DNA"/>
</dbReference>
<dbReference type="PANTHER" id="PTHR45957:SF1">
    <property type="entry name" value="ANAPHASE-PROMOTING COMPLEX SUBUNIT 2"/>
    <property type="match status" value="1"/>
</dbReference>
<dbReference type="Pfam" id="PF08672">
    <property type="entry name" value="ANAPC2"/>
    <property type="match status" value="1"/>
</dbReference>
<protein>
    <recommendedName>
        <fullName evidence="1">Anaphase-promoting complex subunit 2</fullName>
    </recommendedName>
</protein>
<dbReference type="SMART" id="SM00182">
    <property type="entry name" value="CULLIN"/>
    <property type="match status" value="1"/>
</dbReference>
<sequence>MATEVNSASQWRAKRRRVFQSVFHTDSSQPTPQSVPSQASAEPSRAPRGHHHGNSSAIPSTAASSFLFAPSTLEPTLPGDDIDRDAIRAANDLRDIDRAWHTVTSKLQFSSAVAAGDSFGALPPDSKCQTQGDDAAFEAAFHQVFQARRMQQRVVRTLETALRQYFWCLSLIIRGIEREDHSEHPVNTADIIVSRFRRDIHTLIANSAWPIIPSLRVVLEALIAATLQVPKAGQQRHDLGQRLRDTAAAEEARGRLLHLLEALAQVGLADESFQVLFAEIMNRKMTEYVYGSYAHVWKSPLRAPGDHGLDRDAARPNTALTSQCILTLCDWIENHFARLALEVLSRVDKTSGKPQIVSLADVQQWKEIGIGRIAALRITELFDIVLQWPASKGALDDLKASVTTPQRRWQLTEAFSAALRRRLLHPARSTLDILRVYISMIRTFHALDHSKVLLSRVVPSLQLYLIQREDAVRIVVTGLLASPEEVEKAQKTSSSPRDASSAQGESGKLVELAILLNDPEQQRRVDVDDEDLDWNDMNWVPDPVDAGVNYKRPKSEDVIGTLISTLGAEEVFIKEFQTIVAENLLSTKTDFAQEQKVLDLLKTRFGEAALQNCEVMIKDIYDSRKVDTTIRRAELGPSTQAPRAFGTPIVQPTWMDTGKQLDVDEQKQGQVPYNARILSRLYWPNILQETFSLPEPVEQQQKKYEVGYERLKSARKLTWLHHLGQATIELELDDRTVNIECRTFEAAVIYAFQEEEGAESVAHSGSAHRTVQELQDRLHMDEELVLQALDFWETQKVLGRYPNDPETYIVLEREDQPLTRPELHPAASAPAVMQDDHGVHPSGKKPAAPKRAGTTSAMDAKENERRAMYWQFIVGMLTNSMPQAPLGQLAMMMRMLIADGFPWSDQELQEFLAEKVDLGELEVVGGKYKLVKK</sequence>
<evidence type="ECO:0000313" key="10">
    <source>
        <dbReference type="Proteomes" id="UP001320245"/>
    </source>
</evidence>
<dbReference type="InterPro" id="IPR036388">
    <property type="entry name" value="WH-like_DNA-bd_sf"/>
</dbReference>
<dbReference type="Proteomes" id="UP001320245">
    <property type="component" value="Unassembled WGS sequence"/>
</dbReference>
<evidence type="ECO:0000256" key="6">
    <source>
        <dbReference type="PROSITE-ProRule" id="PRU00330"/>
    </source>
</evidence>
<evidence type="ECO:0000256" key="3">
    <source>
        <dbReference type="ARBA" id="ARBA00022776"/>
    </source>
</evidence>
<feature type="domain" description="Cullin family profile" evidence="8">
    <location>
        <begin position="561"/>
        <end position="793"/>
    </location>
</feature>
<accession>A0AAN9UIJ1</accession>
<keyword evidence="2" id="KW-0132">Cell division</keyword>
<feature type="region of interest" description="Disordered" evidence="7">
    <location>
        <begin position="828"/>
        <end position="858"/>
    </location>
</feature>
<evidence type="ECO:0000256" key="2">
    <source>
        <dbReference type="ARBA" id="ARBA00022618"/>
    </source>
</evidence>
<dbReference type="PANTHER" id="PTHR45957">
    <property type="entry name" value="ANAPHASE-PROMOTING COMPLEX SUBUNIT 2"/>
    <property type="match status" value="1"/>
</dbReference>
<dbReference type="PROSITE" id="PS50069">
    <property type="entry name" value="CULLIN_2"/>
    <property type="match status" value="1"/>
</dbReference>
<evidence type="ECO:0000256" key="5">
    <source>
        <dbReference type="ARBA" id="ARBA00023306"/>
    </source>
</evidence>
<dbReference type="Gene3D" id="3.30.230.130">
    <property type="entry name" value="Cullin, Chain C, Domain 2"/>
    <property type="match status" value="1"/>
</dbReference>
<feature type="compositionally biased region" description="Low complexity" evidence="7">
    <location>
        <begin position="27"/>
        <end position="40"/>
    </location>
</feature>
<dbReference type="Pfam" id="PF26557">
    <property type="entry name" value="Cullin_AB"/>
    <property type="match status" value="1"/>
</dbReference>
<organism evidence="9 10">
    <name type="scientific">Cytospora paraplurivora</name>
    <dbReference type="NCBI Taxonomy" id="2898453"/>
    <lineage>
        <taxon>Eukaryota</taxon>
        <taxon>Fungi</taxon>
        <taxon>Dikarya</taxon>
        <taxon>Ascomycota</taxon>
        <taxon>Pezizomycotina</taxon>
        <taxon>Sordariomycetes</taxon>
        <taxon>Sordariomycetidae</taxon>
        <taxon>Diaporthales</taxon>
        <taxon>Cytosporaceae</taxon>
        <taxon>Cytospora</taxon>
    </lineage>
</organism>
<keyword evidence="4" id="KW-0833">Ubl conjugation pathway</keyword>
<dbReference type="GO" id="GO:0006511">
    <property type="term" value="P:ubiquitin-dependent protein catabolic process"/>
    <property type="evidence" value="ECO:0007669"/>
    <property type="project" value="InterPro"/>
</dbReference>
<dbReference type="Gene3D" id="1.10.10.10">
    <property type="entry name" value="Winged helix-like DNA-binding domain superfamily/Winged helix DNA-binding domain"/>
    <property type="match status" value="1"/>
</dbReference>
<reference evidence="9 10" key="1">
    <citation type="journal article" date="2023" name="PLoS ONE">
        <title>Cytospora paraplurivora sp. nov. isolated from orchards with fruit tree decline syndrome in Ontario, Canada.</title>
        <authorList>
            <person name="Ilyukhin E."/>
            <person name="Nguyen H.D.T."/>
            <person name="Castle A.J."/>
            <person name="Ellouze W."/>
        </authorList>
    </citation>
    <scope>NUCLEOTIDE SEQUENCE [LARGE SCALE GENOMIC DNA]</scope>
    <source>
        <strain evidence="9 10">FDS-564</strain>
    </source>
</reference>
<feature type="region of interest" description="Disordered" evidence="7">
    <location>
        <begin position="19"/>
        <end position="59"/>
    </location>
</feature>
<dbReference type="SUPFAM" id="SSF46785">
    <property type="entry name" value="Winged helix' DNA-binding domain"/>
    <property type="match status" value="1"/>
</dbReference>
<dbReference type="InterPro" id="IPR059120">
    <property type="entry name" value="Cullin-like_AB"/>
</dbReference>